<proteinExistence type="predicted"/>
<dbReference type="OrthoDB" id="7057678at2"/>
<dbReference type="KEGG" id="cprv:CYPRO_2194"/>
<evidence type="ECO:0008006" key="4">
    <source>
        <dbReference type="Google" id="ProtNLM"/>
    </source>
</evidence>
<dbReference type="EMBL" id="CP027806">
    <property type="protein sequence ID" value="AXJ01442.1"/>
    <property type="molecule type" value="Genomic_DNA"/>
</dbReference>
<keyword evidence="3" id="KW-1185">Reference proteome</keyword>
<accession>A0A345ULU0</accession>
<evidence type="ECO:0000256" key="1">
    <source>
        <dbReference type="SAM" id="Phobius"/>
    </source>
</evidence>
<keyword evidence="1" id="KW-1133">Transmembrane helix</keyword>
<protein>
    <recommendedName>
        <fullName evidence="4">Nuclease-related domain-containing protein</fullName>
    </recommendedName>
</protein>
<reference evidence="2 3" key="1">
    <citation type="submission" date="2018-03" db="EMBL/GenBank/DDBJ databases">
        <title>Phenotypic and genomic properties of Cyclonatronum proteinivorum gen. nov., sp. nov., a haloalkaliphilic bacteroidete from soda lakes possessing Na+-translocating rhodopsin.</title>
        <authorList>
            <person name="Toshchakov S.V."/>
            <person name="Korzhenkov A."/>
            <person name="Samarov N.I."/>
            <person name="Kublanov I.V."/>
            <person name="Muntyan M.S."/>
            <person name="Sorokin D.Y."/>
        </authorList>
    </citation>
    <scope>NUCLEOTIDE SEQUENCE [LARGE SCALE GENOMIC DNA]</scope>
    <source>
        <strain evidence="2 3">Omega</strain>
    </source>
</reference>
<dbReference type="Proteomes" id="UP000254808">
    <property type="component" value="Chromosome"/>
</dbReference>
<gene>
    <name evidence="2" type="ORF">CYPRO_2194</name>
</gene>
<dbReference type="AlphaFoldDB" id="A0A345ULU0"/>
<evidence type="ECO:0000313" key="3">
    <source>
        <dbReference type="Proteomes" id="UP000254808"/>
    </source>
</evidence>
<sequence>MDLVTNSTIFETIASILAVVGLIIAICVMLVSDKKVITQLLGSILVVSLALAANLHVVYVVSVFVVATLVTEILFLEKLAALIWNRKEFWAYLSGNASNEEVKAKTEQEISAEIEKEENTGADDVESIEDIVDPPAGITDIEDSTVRDKNQMVSTALNFEKSVLESLVKNKIPFPYKNIRKEVRLVSGSRSLIIDAIIETPTVHYLLEIKYITRPSILENAAHQINYHKEEYESYLSERNVRVAIQPLILVPDDIIDLNFYKGIPIVKFNSIDTKFHNLKATYSEYELNKIDNTDIDDIESLLRRFLSKYSKWAFSPLRIQKWGGKQQGFNKLSFIPTSQIRHHLENMLRQGIIEERFSQKGNKLYRIKL</sequence>
<organism evidence="2 3">
    <name type="scientific">Cyclonatronum proteinivorum</name>
    <dbReference type="NCBI Taxonomy" id="1457365"/>
    <lineage>
        <taxon>Bacteria</taxon>
        <taxon>Pseudomonadati</taxon>
        <taxon>Balneolota</taxon>
        <taxon>Balneolia</taxon>
        <taxon>Balneolales</taxon>
        <taxon>Cyclonatronaceae</taxon>
        <taxon>Cyclonatronum</taxon>
    </lineage>
</organism>
<feature type="transmembrane region" description="Helical" evidence="1">
    <location>
        <begin position="44"/>
        <end position="70"/>
    </location>
</feature>
<keyword evidence="1" id="KW-0812">Transmembrane</keyword>
<keyword evidence="1" id="KW-0472">Membrane</keyword>
<dbReference type="RefSeq" id="WP_124245593.1">
    <property type="nucleotide sequence ID" value="NZ_CP027806.1"/>
</dbReference>
<name>A0A345ULU0_9BACT</name>
<evidence type="ECO:0000313" key="2">
    <source>
        <dbReference type="EMBL" id="AXJ01442.1"/>
    </source>
</evidence>
<feature type="transmembrane region" description="Helical" evidence="1">
    <location>
        <begin position="12"/>
        <end position="32"/>
    </location>
</feature>